<dbReference type="InterPro" id="IPR010980">
    <property type="entry name" value="Cyt_c/b562"/>
</dbReference>
<keyword evidence="1" id="KW-0732">Signal</keyword>
<dbReference type="Gene3D" id="1.20.120.10">
    <property type="entry name" value="Cytochrome c/b562"/>
    <property type="match status" value="1"/>
</dbReference>
<dbReference type="GO" id="GO:0005506">
    <property type="term" value="F:iron ion binding"/>
    <property type="evidence" value="ECO:0007669"/>
    <property type="project" value="InterPro"/>
</dbReference>
<evidence type="ECO:0000256" key="1">
    <source>
        <dbReference type="SAM" id="SignalP"/>
    </source>
</evidence>
<protein>
    <recommendedName>
        <fullName evidence="3">Cytochrome C</fullName>
    </recommendedName>
</protein>
<name>A0A6S6T4C8_9BACT</name>
<sequence>MKKLLLIPAMLFTISSANTYTQADRIADMQKLAQSMQDIQSGFFYNNLDILKDGVKTLKETIIKIGPTHSEITDSDVYEKWLRNNVKMTNKIQKKIIRKADDIEERFSTGDPKQALQAYNSISGQCLKCHVELRKW</sequence>
<dbReference type="SUPFAM" id="SSF47175">
    <property type="entry name" value="Cytochromes"/>
    <property type="match status" value="1"/>
</dbReference>
<reference evidence="2" key="1">
    <citation type="submission" date="2020-01" db="EMBL/GenBank/DDBJ databases">
        <authorList>
            <person name="Meier V. D."/>
            <person name="Meier V D."/>
        </authorList>
    </citation>
    <scope>NUCLEOTIDE SEQUENCE</scope>
    <source>
        <strain evidence="2">HLG_WM_MAG_06</strain>
    </source>
</reference>
<dbReference type="GO" id="GO:0009055">
    <property type="term" value="F:electron transfer activity"/>
    <property type="evidence" value="ECO:0007669"/>
    <property type="project" value="InterPro"/>
</dbReference>
<evidence type="ECO:0008006" key="3">
    <source>
        <dbReference type="Google" id="ProtNLM"/>
    </source>
</evidence>
<gene>
    <name evidence="2" type="ORF">HELGO_WM7127</name>
</gene>
<proteinExistence type="predicted"/>
<evidence type="ECO:0000313" key="2">
    <source>
        <dbReference type="EMBL" id="CAA6815631.1"/>
    </source>
</evidence>
<dbReference type="GO" id="GO:0020037">
    <property type="term" value="F:heme binding"/>
    <property type="evidence" value="ECO:0007669"/>
    <property type="project" value="InterPro"/>
</dbReference>
<dbReference type="AlphaFoldDB" id="A0A6S6T4C8"/>
<accession>A0A6S6T4C8</accession>
<dbReference type="GO" id="GO:0022900">
    <property type="term" value="P:electron transport chain"/>
    <property type="evidence" value="ECO:0007669"/>
    <property type="project" value="InterPro"/>
</dbReference>
<dbReference type="EMBL" id="CACVAP010000083">
    <property type="protein sequence ID" value="CAA6815631.1"/>
    <property type="molecule type" value="Genomic_DNA"/>
</dbReference>
<feature type="chain" id="PRO_5028159717" description="Cytochrome C" evidence="1">
    <location>
        <begin position="20"/>
        <end position="136"/>
    </location>
</feature>
<feature type="signal peptide" evidence="1">
    <location>
        <begin position="1"/>
        <end position="19"/>
    </location>
</feature>
<organism evidence="2">
    <name type="scientific">uncultured Sulfurovum sp</name>
    <dbReference type="NCBI Taxonomy" id="269237"/>
    <lineage>
        <taxon>Bacteria</taxon>
        <taxon>Pseudomonadati</taxon>
        <taxon>Campylobacterota</taxon>
        <taxon>Epsilonproteobacteria</taxon>
        <taxon>Campylobacterales</taxon>
        <taxon>Sulfurovaceae</taxon>
        <taxon>Sulfurovum</taxon>
        <taxon>environmental samples</taxon>
    </lineage>
</organism>